<dbReference type="AlphaFoldDB" id="A0A0V0SCD1"/>
<reference evidence="1 2" key="1">
    <citation type="submission" date="2015-01" db="EMBL/GenBank/DDBJ databases">
        <title>Evolution of Trichinella species and genotypes.</title>
        <authorList>
            <person name="Korhonen P.K."/>
            <person name="Edoardo P."/>
            <person name="Giuseppe L.R."/>
            <person name="Gasser R.B."/>
        </authorList>
    </citation>
    <scope>NUCLEOTIDE SEQUENCE [LARGE SCALE GENOMIC DNA]</scope>
    <source>
        <strain evidence="1">ISS37</strain>
    </source>
</reference>
<proteinExistence type="predicted"/>
<evidence type="ECO:0000313" key="1">
    <source>
        <dbReference type="EMBL" id="KRX24379.1"/>
    </source>
</evidence>
<dbReference type="Proteomes" id="UP000054630">
    <property type="component" value="Unassembled WGS sequence"/>
</dbReference>
<organism evidence="1 2">
    <name type="scientific">Trichinella nelsoni</name>
    <dbReference type="NCBI Taxonomy" id="6336"/>
    <lineage>
        <taxon>Eukaryota</taxon>
        <taxon>Metazoa</taxon>
        <taxon>Ecdysozoa</taxon>
        <taxon>Nematoda</taxon>
        <taxon>Enoplea</taxon>
        <taxon>Dorylaimia</taxon>
        <taxon>Trichinellida</taxon>
        <taxon>Trichinellidae</taxon>
        <taxon>Trichinella</taxon>
    </lineage>
</organism>
<dbReference type="EMBL" id="JYDL01000018">
    <property type="protein sequence ID" value="KRX24379.1"/>
    <property type="molecule type" value="Genomic_DNA"/>
</dbReference>
<gene>
    <name evidence="1" type="ORF">T07_3082</name>
</gene>
<sequence length="115" mass="13328">MHYKREKNVELSSRIEKVIKQIDRIIESRIMNSEKHAAAKRSSNARFHHLCNNLMLFPRHDFPKENIICQNCVNHINLVKIVKNYLSFTVPQLSADLPAGCLLTNIKSSTRSELE</sequence>
<name>A0A0V0SCD1_9BILA</name>
<accession>A0A0V0SCD1</accession>
<protein>
    <submittedName>
        <fullName evidence="1">Uncharacterized protein</fullName>
    </submittedName>
</protein>
<comment type="caution">
    <text evidence="1">The sequence shown here is derived from an EMBL/GenBank/DDBJ whole genome shotgun (WGS) entry which is preliminary data.</text>
</comment>
<keyword evidence="2" id="KW-1185">Reference proteome</keyword>
<evidence type="ECO:0000313" key="2">
    <source>
        <dbReference type="Proteomes" id="UP000054630"/>
    </source>
</evidence>